<feature type="compositionally biased region" description="Basic and acidic residues" evidence="10">
    <location>
        <begin position="606"/>
        <end position="630"/>
    </location>
</feature>
<dbReference type="GO" id="GO:0005874">
    <property type="term" value="C:microtubule"/>
    <property type="evidence" value="ECO:0007669"/>
    <property type="project" value="UniProtKB-KW"/>
</dbReference>
<dbReference type="Proteomes" id="UP000762676">
    <property type="component" value="Unassembled WGS sequence"/>
</dbReference>
<feature type="compositionally biased region" description="Polar residues" evidence="10">
    <location>
        <begin position="784"/>
        <end position="794"/>
    </location>
</feature>
<evidence type="ECO:0000256" key="4">
    <source>
        <dbReference type="ARBA" id="ARBA00013508"/>
    </source>
</evidence>
<feature type="compositionally biased region" description="Basic and acidic residues" evidence="10">
    <location>
        <begin position="203"/>
        <end position="216"/>
    </location>
</feature>
<dbReference type="GO" id="GO:0005814">
    <property type="term" value="C:centriole"/>
    <property type="evidence" value="ECO:0007669"/>
    <property type="project" value="UniProtKB-SubCell"/>
</dbReference>
<keyword evidence="8" id="KW-0539">Nucleus</keyword>
<comment type="caution">
    <text evidence="11">The sequence shown here is derived from an EMBL/GenBank/DDBJ whole genome shotgun (WGS) entry which is preliminary data.</text>
</comment>
<feature type="region of interest" description="Disordered" evidence="10">
    <location>
        <begin position="525"/>
        <end position="663"/>
    </location>
</feature>
<accession>A0AAV4G3X4</accession>
<evidence type="ECO:0000256" key="7">
    <source>
        <dbReference type="ARBA" id="ARBA00023212"/>
    </source>
</evidence>
<feature type="region of interest" description="Disordered" evidence="10">
    <location>
        <begin position="339"/>
        <end position="376"/>
    </location>
</feature>
<dbReference type="InterPro" id="IPR029136">
    <property type="entry name" value="MDM1"/>
</dbReference>
<evidence type="ECO:0000256" key="1">
    <source>
        <dbReference type="ARBA" id="ARBA00004114"/>
    </source>
</evidence>
<keyword evidence="12" id="KW-1185">Reference proteome</keyword>
<feature type="region of interest" description="Disordered" evidence="10">
    <location>
        <begin position="698"/>
        <end position="794"/>
    </location>
</feature>
<name>A0AAV4G3X4_9GAST</name>
<evidence type="ECO:0000256" key="2">
    <source>
        <dbReference type="ARBA" id="ARBA00004123"/>
    </source>
</evidence>
<evidence type="ECO:0000256" key="3">
    <source>
        <dbReference type="ARBA" id="ARBA00010494"/>
    </source>
</evidence>
<evidence type="ECO:0000256" key="6">
    <source>
        <dbReference type="ARBA" id="ARBA00022701"/>
    </source>
</evidence>
<comment type="subcellular location">
    <subcellularLocation>
        <location evidence="1">Cytoplasm</location>
        <location evidence="1">Cytoskeleton</location>
        <location evidence="1">Microtubule organizing center</location>
        <location evidence="1">Centrosome</location>
        <location evidence="1">Centriole</location>
    </subcellularLocation>
    <subcellularLocation>
        <location evidence="2">Nucleus</location>
    </subcellularLocation>
</comment>
<feature type="compositionally biased region" description="Basic and acidic residues" evidence="10">
    <location>
        <begin position="167"/>
        <end position="178"/>
    </location>
</feature>
<evidence type="ECO:0000256" key="8">
    <source>
        <dbReference type="ARBA" id="ARBA00023242"/>
    </source>
</evidence>
<keyword evidence="6" id="KW-0493">Microtubule</keyword>
<feature type="compositionally biased region" description="Basic and acidic residues" evidence="10">
    <location>
        <begin position="427"/>
        <end position="437"/>
    </location>
</feature>
<dbReference type="PANTHER" id="PTHR32078:SF1">
    <property type="entry name" value="NUCLEAR PROTEIN MDM1"/>
    <property type="match status" value="1"/>
</dbReference>
<keyword evidence="5" id="KW-0963">Cytoplasm</keyword>
<dbReference type="Pfam" id="PF15501">
    <property type="entry name" value="MDM1"/>
    <property type="match status" value="1"/>
</dbReference>
<feature type="region of interest" description="Disordered" evidence="10">
    <location>
        <begin position="427"/>
        <end position="457"/>
    </location>
</feature>
<evidence type="ECO:0000256" key="10">
    <source>
        <dbReference type="SAM" id="MobiDB-lite"/>
    </source>
</evidence>
<feature type="compositionally biased region" description="Acidic residues" evidence="10">
    <location>
        <begin position="634"/>
        <end position="645"/>
    </location>
</feature>
<dbReference type="GO" id="GO:0046600">
    <property type="term" value="P:negative regulation of centriole replication"/>
    <property type="evidence" value="ECO:0007669"/>
    <property type="project" value="InterPro"/>
</dbReference>
<feature type="compositionally biased region" description="Low complexity" evidence="10">
    <location>
        <begin position="438"/>
        <end position="449"/>
    </location>
</feature>
<evidence type="ECO:0000256" key="9">
    <source>
        <dbReference type="ARBA" id="ARBA00045771"/>
    </source>
</evidence>
<keyword evidence="7" id="KW-0206">Cytoskeleton</keyword>
<evidence type="ECO:0000313" key="12">
    <source>
        <dbReference type="Proteomes" id="UP000762676"/>
    </source>
</evidence>
<comment type="similarity">
    <text evidence="3">Belongs to the MDM1 family.</text>
</comment>
<dbReference type="PANTHER" id="PTHR32078">
    <property type="entry name" value="NUCLEAR PROTEIN MDM1"/>
    <property type="match status" value="1"/>
</dbReference>
<dbReference type="GO" id="GO:0005634">
    <property type="term" value="C:nucleus"/>
    <property type="evidence" value="ECO:0007669"/>
    <property type="project" value="UniProtKB-SubCell"/>
</dbReference>
<proteinExistence type="inferred from homology"/>
<feature type="compositionally biased region" description="Basic residues" evidence="10">
    <location>
        <begin position="591"/>
        <end position="604"/>
    </location>
</feature>
<dbReference type="GO" id="GO:0008017">
    <property type="term" value="F:microtubule binding"/>
    <property type="evidence" value="ECO:0007669"/>
    <property type="project" value="InterPro"/>
</dbReference>
<comment type="function">
    <text evidence="9">Microtubule-binding protein that negatively regulates centriole duplication. Binds to and stabilizes microtubules.</text>
</comment>
<sequence>MPVHFKGSSEYDTNYKWFDSYKSRSFSPEPEQMMDPAGKPSVTIYTSVEPPLQHKKRLGGPATSLSTDYFSVPAKRPDFTLLGQQEKFAENVRYQPKGSGSETKIYKNKENFGDASPPSKQLKMQKRIKPLTKERHPPLRASAQQSKSDLASPPPAPREVKNLQLKETLKDKDLRDVLADAPVVSKSVEEPRLSQAGDAATKQLDKDVPSKPKKLEQPPAAMNEFVQTNMKKGVAMSAPEAPANYALKYKAGIAQDRPLWKSSEYQKQFQWKKGMKASPLLAAHEIVHKSNAELGPYKTDGVPRLSEYNRQFQAWKPQIFASDVNLNLNNNDISNIKLKGNDTSASNKPKIKRSKSAAAALRQSAPMEEEEEDNVKKELKAKLAQTHGKIRRMGTEYRSNYKSPTRYGYDHGAWKGASAPQMMPRVEDANDRKEQDKNMNNNQNMNNNNVEEREDAPPLSNWFAEVIELRRRAAEYRKRAQGTHFSREHLVQLMARQNQCWDLASQDSGSGDGGVNSDNLLALDLHTRPPAGRPSSLRKEGPTGSCSHEATEGDSPVMSDVDEQEMGEDERVKEQDKKVRTKKTGKEEGKKPKKAKAGGRKSRKMAWLEKDREAVAEQARVLELKSKKQQADYNGDDVVDNDEDVEGRLPTPVLKQESPDRARRHHLDLTTPSIGGAILTCPAPKGSKLIITSRSGDSYVTASDDFPVQQQQKPYSLDNLLTMPTLGRPSGDTHPLRDEDSESDRPLQTQYVAVPAEAANDEDKENAGMRQQVRRSNRQAKPSKLTTVQEGFSQTWAQPGLEEIRNKRLAQEADDDALSVSVMSVASSASLASEVLERARKRQQFWTKDSKA</sequence>
<protein>
    <recommendedName>
        <fullName evidence="4">Nuclear protein MDM1</fullName>
    </recommendedName>
</protein>
<organism evidence="11 12">
    <name type="scientific">Elysia marginata</name>
    <dbReference type="NCBI Taxonomy" id="1093978"/>
    <lineage>
        <taxon>Eukaryota</taxon>
        <taxon>Metazoa</taxon>
        <taxon>Spiralia</taxon>
        <taxon>Lophotrochozoa</taxon>
        <taxon>Mollusca</taxon>
        <taxon>Gastropoda</taxon>
        <taxon>Heterobranchia</taxon>
        <taxon>Euthyneura</taxon>
        <taxon>Panpulmonata</taxon>
        <taxon>Sacoglossa</taxon>
        <taxon>Placobranchoidea</taxon>
        <taxon>Plakobranchidae</taxon>
        <taxon>Elysia</taxon>
    </lineage>
</organism>
<reference evidence="11 12" key="1">
    <citation type="journal article" date="2021" name="Elife">
        <title>Chloroplast acquisition without the gene transfer in kleptoplastic sea slugs, Plakobranchus ocellatus.</title>
        <authorList>
            <person name="Maeda T."/>
            <person name="Takahashi S."/>
            <person name="Yoshida T."/>
            <person name="Shimamura S."/>
            <person name="Takaki Y."/>
            <person name="Nagai Y."/>
            <person name="Toyoda A."/>
            <person name="Suzuki Y."/>
            <person name="Arimoto A."/>
            <person name="Ishii H."/>
            <person name="Satoh N."/>
            <person name="Nishiyama T."/>
            <person name="Hasebe M."/>
            <person name="Maruyama T."/>
            <person name="Minagawa J."/>
            <person name="Obokata J."/>
            <person name="Shigenobu S."/>
        </authorList>
    </citation>
    <scope>NUCLEOTIDE SEQUENCE [LARGE SCALE GENOMIC DNA]</scope>
</reference>
<dbReference type="AlphaFoldDB" id="A0AAV4G3X4"/>
<evidence type="ECO:0000313" key="11">
    <source>
        <dbReference type="EMBL" id="GFR79250.1"/>
    </source>
</evidence>
<evidence type="ECO:0000256" key="5">
    <source>
        <dbReference type="ARBA" id="ARBA00022490"/>
    </source>
</evidence>
<dbReference type="EMBL" id="BMAT01001074">
    <property type="protein sequence ID" value="GFR79250.1"/>
    <property type="molecule type" value="Genomic_DNA"/>
</dbReference>
<gene>
    <name evidence="11" type="ORF">ElyMa_000551700</name>
</gene>
<feature type="region of interest" description="Disordered" evidence="10">
    <location>
        <begin position="92"/>
        <end position="219"/>
    </location>
</feature>
<feature type="compositionally biased region" description="Basic and acidic residues" evidence="10">
    <location>
        <begin position="569"/>
        <end position="590"/>
    </location>
</feature>